<dbReference type="Pfam" id="PF03435">
    <property type="entry name" value="Sacchrp_dh_NADP"/>
    <property type="match status" value="1"/>
</dbReference>
<dbReference type="PANTHER" id="PTHR43781:SF1">
    <property type="entry name" value="SACCHAROPINE DEHYDROGENASE"/>
    <property type="match status" value="1"/>
</dbReference>
<dbReference type="Gene3D" id="3.40.50.720">
    <property type="entry name" value="NAD(P)-binding Rossmann-like Domain"/>
    <property type="match status" value="1"/>
</dbReference>
<dbReference type="InterPro" id="IPR036291">
    <property type="entry name" value="NAD(P)-bd_dom_sf"/>
</dbReference>
<sequence>MKTLMIYGASGYTGSMIVQHVLASGISVIIAGRNKEKLAAMANDLNLPFNVFTLEDPSVVDQALAGVTVLLNCAGPFLHTADVLIKAAVRNQVHYLDIAAEHDSYRLAEAYDSEASAEGVMLLPGCGGSVAMLGCLARHAADRVKSPRSISLALNVTGSMSRGSAVSALENLSPECLARLNGQLVPTDPKELRSFDFGKGARECFPVTLPDLITVWRATGIPDIATFVHVSGNGFPQGDLSAIPDGPSAEERASNRYQAAAEVVDAEGKRVRMLLDTVNGYSFTALAATEAARRVLSGLARPGFITPVELFGKGFAESIADTSITDGWKNFHSECDKPCCLSEAERTKACADGDKWR</sequence>
<organism evidence="2 3">
    <name type="scientific">Pantoea nemavictus</name>
    <dbReference type="NCBI Taxonomy" id="2726955"/>
    <lineage>
        <taxon>Bacteria</taxon>
        <taxon>Pseudomonadati</taxon>
        <taxon>Pseudomonadota</taxon>
        <taxon>Gammaproteobacteria</taxon>
        <taxon>Enterobacterales</taxon>
        <taxon>Erwiniaceae</taxon>
        <taxon>Pantoea</taxon>
    </lineage>
</organism>
<evidence type="ECO:0000313" key="2">
    <source>
        <dbReference type="EMBL" id="MEJ5047862.1"/>
    </source>
</evidence>
<dbReference type="PANTHER" id="PTHR43781">
    <property type="entry name" value="SACCHAROPINE DEHYDROGENASE"/>
    <property type="match status" value="1"/>
</dbReference>
<keyword evidence="3" id="KW-1185">Reference proteome</keyword>
<protein>
    <submittedName>
        <fullName evidence="2">Saccharopine dehydrogenase NADP-binding domain-containing protein</fullName>
    </submittedName>
</protein>
<gene>
    <name evidence="2" type="ORF">WH298_21970</name>
</gene>
<dbReference type="EMBL" id="JBBGZW010000002">
    <property type="protein sequence ID" value="MEJ5047862.1"/>
    <property type="molecule type" value="Genomic_DNA"/>
</dbReference>
<proteinExistence type="predicted"/>
<reference evidence="2 3" key="1">
    <citation type="submission" date="2023-12" db="EMBL/GenBank/DDBJ databases">
        <title>Gut-associated functions are favored during microbiome assembly across C. elegans life.</title>
        <authorList>
            <person name="Zimmermann J."/>
        </authorList>
    </citation>
    <scope>NUCLEOTIDE SEQUENCE [LARGE SCALE GENOMIC DNA]</scope>
    <source>
        <strain evidence="2 3">BIGb0393</strain>
    </source>
</reference>
<dbReference type="Proteomes" id="UP001362100">
    <property type="component" value="Unassembled WGS sequence"/>
</dbReference>
<dbReference type="RefSeq" id="WP_180824047.1">
    <property type="nucleotide sequence ID" value="NZ_JACAWY010000002.1"/>
</dbReference>
<accession>A0ABU8PYN9</accession>
<name>A0ABU8PYN9_9GAMM</name>
<feature type="domain" description="Saccharopine dehydrogenase NADP binding" evidence="1">
    <location>
        <begin position="5"/>
        <end position="119"/>
    </location>
</feature>
<dbReference type="InterPro" id="IPR005097">
    <property type="entry name" value="Sacchrp_dh_NADP-bd"/>
</dbReference>
<comment type="caution">
    <text evidence="2">The sequence shown here is derived from an EMBL/GenBank/DDBJ whole genome shotgun (WGS) entry which is preliminary data.</text>
</comment>
<dbReference type="SUPFAM" id="SSF51735">
    <property type="entry name" value="NAD(P)-binding Rossmann-fold domains"/>
    <property type="match status" value="1"/>
</dbReference>
<evidence type="ECO:0000313" key="3">
    <source>
        <dbReference type="Proteomes" id="UP001362100"/>
    </source>
</evidence>
<evidence type="ECO:0000259" key="1">
    <source>
        <dbReference type="Pfam" id="PF03435"/>
    </source>
</evidence>